<dbReference type="CDD" id="cd16916">
    <property type="entry name" value="HATPase_CheA-like"/>
    <property type="match status" value="1"/>
</dbReference>
<dbReference type="InterPro" id="IPR008207">
    <property type="entry name" value="Sig_transdc_His_kin_Hpt_dom"/>
</dbReference>
<protein>
    <recommendedName>
        <fullName evidence="3">Chemotaxis protein CheA</fullName>
        <ecNumber evidence="2">2.7.13.3</ecNumber>
    </recommendedName>
</protein>
<comment type="catalytic activity">
    <reaction evidence="1">
        <text>ATP + protein L-histidine = ADP + protein N-phospho-L-histidine.</text>
        <dbReference type="EC" id="2.7.13.3"/>
    </reaction>
</comment>
<dbReference type="InterPro" id="IPR051315">
    <property type="entry name" value="Bact_Chemotaxis_CheA"/>
</dbReference>
<dbReference type="PANTHER" id="PTHR43395">
    <property type="entry name" value="SENSOR HISTIDINE KINASE CHEA"/>
    <property type="match status" value="1"/>
</dbReference>
<dbReference type="PANTHER" id="PTHR43395:SF10">
    <property type="entry name" value="CHEMOTAXIS PROTEIN CHEA"/>
    <property type="match status" value="1"/>
</dbReference>
<dbReference type="SUPFAM" id="SSF47226">
    <property type="entry name" value="Histidine-containing phosphotransfer domain, HPT domain"/>
    <property type="match status" value="1"/>
</dbReference>
<dbReference type="Gene3D" id="1.20.120.160">
    <property type="entry name" value="HPT domain"/>
    <property type="match status" value="1"/>
</dbReference>
<dbReference type="Pfam" id="PF01627">
    <property type="entry name" value="Hpt"/>
    <property type="match status" value="1"/>
</dbReference>
<dbReference type="PROSITE" id="PS50894">
    <property type="entry name" value="HPT"/>
    <property type="match status" value="1"/>
</dbReference>
<dbReference type="InterPro" id="IPR036097">
    <property type="entry name" value="HisK_dim/P_sf"/>
</dbReference>
<name>A0A2G8RG74_9RHOB</name>
<dbReference type="InterPro" id="IPR003594">
    <property type="entry name" value="HATPase_dom"/>
</dbReference>
<feature type="compositionally biased region" description="Basic and acidic residues" evidence="13">
    <location>
        <begin position="334"/>
        <end position="345"/>
    </location>
</feature>
<dbReference type="EC" id="2.7.13.3" evidence="2"/>
<dbReference type="InterPro" id="IPR002545">
    <property type="entry name" value="CheW-lke_dom"/>
</dbReference>
<dbReference type="SUPFAM" id="SSF50341">
    <property type="entry name" value="CheW-like"/>
    <property type="match status" value="1"/>
</dbReference>
<dbReference type="GO" id="GO:0005524">
    <property type="term" value="F:ATP binding"/>
    <property type="evidence" value="ECO:0007669"/>
    <property type="project" value="UniProtKB-KW"/>
</dbReference>
<keyword evidence="5 12" id="KW-0597">Phosphoprotein</keyword>
<dbReference type="PROSITE" id="PS50109">
    <property type="entry name" value="HIS_KIN"/>
    <property type="match status" value="1"/>
</dbReference>
<evidence type="ECO:0000256" key="10">
    <source>
        <dbReference type="ARBA" id="ARBA00023012"/>
    </source>
</evidence>
<evidence type="ECO:0000256" key="12">
    <source>
        <dbReference type="PROSITE-ProRule" id="PRU00110"/>
    </source>
</evidence>
<dbReference type="Proteomes" id="UP000231259">
    <property type="component" value="Unassembled WGS sequence"/>
</dbReference>
<feature type="compositionally biased region" description="Low complexity" evidence="13">
    <location>
        <begin position="286"/>
        <end position="304"/>
    </location>
</feature>
<keyword evidence="18" id="KW-1185">Reference proteome</keyword>
<evidence type="ECO:0000256" key="8">
    <source>
        <dbReference type="ARBA" id="ARBA00022777"/>
    </source>
</evidence>
<dbReference type="SMART" id="SM00073">
    <property type="entry name" value="HPT"/>
    <property type="match status" value="1"/>
</dbReference>
<dbReference type="CDD" id="cd00088">
    <property type="entry name" value="HPT"/>
    <property type="match status" value="1"/>
</dbReference>
<feature type="region of interest" description="Disordered" evidence="13">
    <location>
        <begin position="269"/>
        <end position="345"/>
    </location>
</feature>
<feature type="domain" description="Histidine kinase" evidence="14">
    <location>
        <begin position="383"/>
        <end position="591"/>
    </location>
</feature>
<dbReference type="SMART" id="SM00260">
    <property type="entry name" value="CheW"/>
    <property type="match status" value="1"/>
</dbReference>
<proteinExistence type="predicted"/>
<evidence type="ECO:0000256" key="11">
    <source>
        <dbReference type="ARBA" id="ARBA00035100"/>
    </source>
</evidence>
<evidence type="ECO:0000259" key="16">
    <source>
        <dbReference type="PROSITE" id="PS50894"/>
    </source>
</evidence>
<feature type="modified residue" description="Phosphohistidine" evidence="12">
    <location>
        <position position="51"/>
    </location>
</feature>
<keyword evidence="4" id="KW-0145">Chemotaxis</keyword>
<sequence length="749" mass="80921">MRPEMSGQQSIRDTFFEECEELLEALVEGLAEMEDPDHSKETVNAVFRAVHSIKGGAGAFGLDELVHFAHTFETVLDKVRSDTLEADPDLLKLFQRSGDQLANLVEAARDDKDPNRDAQAVVLGELQKYLGAEDAEEEIVFDAMGLDFGAELVLPDLLDIEDTSDSSESADSSDGQSSLKIAIRFAPKRSLFENGHEPLLLFDAIAELGTLTVSADTSAIPAFAAFDPAEPGIIWKLTLETSESETVLHEVFEFVDSLCDIDIKVQQQEKQSAAPSETIEAEQPKAQAAPDVPEASAAPEAPEMSPERPARGPVKQPAPSSSAASAPANTAAAADRDHRGPKPTLRVDLDRVDRLINTVGELIINQAMIVQRIEELDLPSGANLTNELEAYKLLARDIQEGVMAIRAQPVKPLFQRMSRIVREASDATGKNARMVTVGDATEVDKTVIERLADPLTHMVRNAVDHGLESPEKRRAMGKDEIGTIRMSAAHRSGSVFIEIGDDGAGLNRPRILETAIKKGLIAPDAELSETEIDNLLFLPGFSTAAEVSALSGRGVGMDVVKNAVQALGGRVSITSTPGRGTTFTIILPLTLAVMDGFVISVAQETMVIPIASILETITPHARDLHRIGMYGEVLRVRGRYVPIVDVAQNLGLQRNVDTNGNGVLLLVETEMQELNALRVDAIHDQRQVVIKSLESNYGRIPGVSAATILGDGKIALILDPEELVKLNSDDVAPMPIIANQEDLHHAFHS</sequence>
<dbReference type="InterPro" id="IPR036641">
    <property type="entry name" value="HPT_dom_sf"/>
</dbReference>
<dbReference type="PROSITE" id="PS50851">
    <property type="entry name" value="CHEW"/>
    <property type="match status" value="1"/>
</dbReference>
<dbReference type="Gene3D" id="3.30.565.10">
    <property type="entry name" value="Histidine kinase-like ATPase, C-terminal domain"/>
    <property type="match status" value="1"/>
</dbReference>
<accession>A0A2G8RG74</accession>
<dbReference type="EMBL" id="AWWI01000060">
    <property type="protein sequence ID" value="PIL20567.1"/>
    <property type="molecule type" value="Genomic_DNA"/>
</dbReference>
<keyword evidence="6" id="KW-0808">Transferase</keyword>
<dbReference type="InterPro" id="IPR037006">
    <property type="entry name" value="CheA-like_homodim_sf"/>
</dbReference>
<evidence type="ECO:0000256" key="13">
    <source>
        <dbReference type="SAM" id="MobiDB-lite"/>
    </source>
</evidence>
<reference evidence="17 18" key="1">
    <citation type="submission" date="2013-09" db="EMBL/GenBank/DDBJ databases">
        <title>Genome sequencing of Phaeobacter antarcticus sp. nov. SM1211.</title>
        <authorList>
            <person name="Zhang X.-Y."/>
            <person name="Liu C."/>
            <person name="Chen X.-L."/>
            <person name="Xie B.-B."/>
            <person name="Qin Q.-L."/>
            <person name="Rong J.-C."/>
            <person name="Zhang Y.-Z."/>
        </authorList>
    </citation>
    <scope>NUCLEOTIDE SEQUENCE [LARGE SCALE GENOMIC DNA]</scope>
    <source>
        <strain evidence="17 18">SM1211</strain>
    </source>
</reference>
<dbReference type="SMART" id="SM01231">
    <property type="entry name" value="H-kinase_dim"/>
    <property type="match status" value="1"/>
</dbReference>
<evidence type="ECO:0000259" key="15">
    <source>
        <dbReference type="PROSITE" id="PS50851"/>
    </source>
</evidence>
<dbReference type="InterPro" id="IPR004358">
    <property type="entry name" value="Sig_transdc_His_kin-like_C"/>
</dbReference>
<dbReference type="InterPro" id="IPR004105">
    <property type="entry name" value="CheA-like_dim"/>
</dbReference>
<dbReference type="GO" id="GO:0006935">
    <property type="term" value="P:chemotaxis"/>
    <property type="evidence" value="ECO:0007669"/>
    <property type="project" value="UniProtKB-KW"/>
</dbReference>
<dbReference type="SUPFAM" id="SSF55874">
    <property type="entry name" value="ATPase domain of HSP90 chaperone/DNA topoisomerase II/histidine kinase"/>
    <property type="match status" value="1"/>
</dbReference>
<evidence type="ECO:0000256" key="5">
    <source>
        <dbReference type="ARBA" id="ARBA00022553"/>
    </source>
</evidence>
<dbReference type="Gene3D" id="1.10.287.560">
    <property type="entry name" value="Histidine kinase CheA-like, homodimeric domain"/>
    <property type="match status" value="1"/>
</dbReference>
<dbReference type="Pfam" id="PF02895">
    <property type="entry name" value="H-kinase_dim"/>
    <property type="match status" value="1"/>
</dbReference>
<evidence type="ECO:0000256" key="1">
    <source>
        <dbReference type="ARBA" id="ARBA00000085"/>
    </source>
</evidence>
<evidence type="ECO:0000256" key="7">
    <source>
        <dbReference type="ARBA" id="ARBA00022741"/>
    </source>
</evidence>
<dbReference type="SMART" id="SM00387">
    <property type="entry name" value="HATPase_c"/>
    <property type="match status" value="1"/>
</dbReference>
<evidence type="ECO:0000256" key="3">
    <source>
        <dbReference type="ARBA" id="ARBA00021495"/>
    </source>
</evidence>
<dbReference type="Pfam" id="PF02518">
    <property type="entry name" value="HATPase_c"/>
    <property type="match status" value="1"/>
</dbReference>
<dbReference type="FunFam" id="3.30.565.10:FF:000016">
    <property type="entry name" value="Chemotaxis protein CheA, putative"/>
    <property type="match status" value="1"/>
</dbReference>
<evidence type="ECO:0000256" key="6">
    <source>
        <dbReference type="ARBA" id="ARBA00022679"/>
    </source>
</evidence>
<keyword evidence="10" id="KW-0902">Two-component regulatory system</keyword>
<gene>
    <name evidence="17" type="ORF">P775_08540</name>
</gene>
<dbReference type="Pfam" id="PF01584">
    <property type="entry name" value="CheW"/>
    <property type="match status" value="1"/>
</dbReference>
<feature type="domain" description="HPt" evidence="16">
    <location>
        <begin position="4"/>
        <end position="108"/>
    </location>
</feature>
<dbReference type="GO" id="GO:0005737">
    <property type="term" value="C:cytoplasm"/>
    <property type="evidence" value="ECO:0007669"/>
    <property type="project" value="InterPro"/>
</dbReference>
<dbReference type="InterPro" id="IPR036890">
    <property type="entry name" value="HATPase_C_sf"/>
</dbReference>
<dbReference type="InterPro" id="IPR036061">
    <property type="entry name" value="CheW-like_dom_sf"/>
</dbReference>
<comment type="caution">
    <text evidence="17">The sequence shown here is derived from an EMBL/GenBank/DDBJ whole genome shotgun (WGS) entry which is preliminary data.</text>
</comment>
<feature type="compositionally biased region" description="Low complexity" evidence="13">
    <location>
        <begin position="317"/>
        <end position="333"/>
    </location>
</feature>
<dbReference type="AlphaFoldDB" id="A0A2G8RG74"/>
<dbReference type="PRINTS" id="PR00344">
    <property type="entry name" value="BCTRLSENSOR"/>
</dbReference>
<dbReference type="InterPro" id="IPR005467">
    <property type="entry name" value="His_kinase_dom"/>
</dbReference>
<dbReference type="Gene3D" id="2.30.30.40">
    <property type="entry name" value="SH3 Domains"/>
    <property type="match status" value="1"/>
</dbReference>
<organism evidence="17 18">
    <name type="scientific">Puniceibacterium antarcticum</name>
    <dbReference type="NCBI Taxonomy" id="1206336"/>
    <lineage>
        <taxon>Bacteria</taxon>
        <taxon>Pseudomonadati</taxon>
        <taxon>Pseudomonadota</taxon>
        <taxon>Alphaproteobacteria</taxon>
        <taxon>Rhodobacterales</taxon>
        <taxon>Paracoccaceae</taxon>
        <taxon>Puniceibacterium</taxon>
    </lineage>
</organism>
<feature type="domain" description="CheW-like" evidence="15">
    <location>
        <begin position="593"/>
        <end position="729"/>
    </location>
</feature>
<dbReference type="CDD" id="cd00731">
    <property type="entry name" value="CheA_reg"/>
    <property type="match status" value="1"/>
</dbReference>
<keyword evidence="9" id="KW-0067">ATP-binding</keyword>
<evidence type="ECO:0000256" key="2">
    <source>
        <dbReference type="ARBA" id="ARBA00012438"/>
    </source>
</evidence>
<dbReference type="GO" id="GO:0000155">
    <property type="term" value="F:phosphorelay sensor kinase activity"/>
    <property type="evidence" value="ECO:0007669"/>
    <property type="project" value="InterPro"/>
</dbReference>
<comment type="function">
    <text evidence="11">Involved in the transmission of sensory signals from the chemoreceptors to the flagellar motors. CheA is autophosphorylated; it can transfer its phosphate group to either CheB or CheY.</text>
</comment>
<keyword evidence="7" id="KW-0547">Nucleotide-binding</keyword>
<dbReference type="SUPFAM" id="SSF47384">
    <property type="entry name" value="Homodimeric domain of signal transducing histidine kinase"/>
    <property type="match status" value="1"/>
</dbReference>
<evidence type="ECO:0000313" key="17">
    <source>
        <dbReference type="EMBL" id="PIL20567.1"/>
    </source>
</evidence>
<evidence type="ECO:0000256" key="4">
    <source>
        <dbReference type="ARBA" id="ARBA00022500"/>
    </source>
</evidence>
<evidence type="ECO:0000256" key="9">
    <source>
        <dbReference type="ARBA" id="ARBA00022840"/>
    </source>
</evidence>
<evidence type="ECO:0000313" key="18">
    <source>
        <dbReference type="Proteomes" id="UP000231259"/>
    </source>
</evidence>
<evidence type="ECO:0000259" key="14">
    <source>
        <dbReference type="PROSITE" id="PS50109"/>
    </source>
</evidence>
<keyword evidence="8" id="KW-0418">Kinase</keyword>